<dbReference type="Proteomes" id="UP000372890">
    <property type="component" value="Unassembled WGS sequence"/>
</dbReference>
<dbReference type="EMBL" id="VLTB01000053">
    <property type="protein sequence ID" value="NDR90359.1"/>
    <property type="molecule type" value="Genomic_DNA"/>
</dbReference>
<evidence type="ECO:0000313" key="2">
    <source>
        <dbReference type="EMBL" id="EFB2195021.1"/>
    </source>
</evidence>
<evidence type="ECO:0000313" key="8">
    <source>
        <dbReference type="Proteomes" id="UP000284508"/>
    </source>
</evidence>
<evidence type="ECO:0000313" key="11">
    <source>
        <dbReference type="Proteomes" id="UP000438958"/>
    </source>
</evidence>
<protein>
    <submittedName>
        <fullName evidence="5">Uncharacterized protein</fullName>
    </submittedName>
</protein>
<dbReference type="OMA" id="NITCIGK"/>
<proteinExistence type="predicted"/>
<accession>A0A0D6IG65</accession>
<evidence type="ECO:0000313" key="12">
    <source>
        <dbReference type="Proteomes" id="UP000471490"/>
    </source>
</evidence>
<evidence type="ECO:0000313" key="10">
    <source>
        <dbReference type="Proteomes" id="UP000382540"/>
    </source>
</evidence>
<dbReference type="AlphaFoldDB" id="A0A0D6IG65"/>
<sequence length="185" mass="21809">MAKIDDYQPSQVEVDKVLYCKKIVNFSGVKWKQKPSRSDMWLQAHIIPLDEDCIPIQGLKFELKWKPDQDSEPDDPISYPKINIIAFYHNKRVFAVDTYHFDKHTNSYKVDHPKYQDIIYGAHYHVYYEEAGYYSDRIAFPIEDDINPDDLVGYWNYFCKHLNITYSGRIPLPLEDESGQMGFGI</sequence>
<evidence type="ECO:0000313" key="1">
    <source>
        <dbReference type="EMBL" id="EAC1535082.1"/>
    </source>
</evidence>
<evidence type="ECO:0000313" key="4">
    <source>
        <dbReference type="EMBL" id="NDR90359.1"/>
    </source>
</evidence>
<dbReference type="RefSeq" id="WP_001062368.1">
    <property type="nucleotide sequence ID" value="NZ_AP022533.1"/>
</dbReference>
<evidence type="ECO:0000313" key="5">
    <source>
        <dbReference type="EMBL" id="RIB40910.1"/>
    </source>
</evidence>
<reference evidence="3 11" key="3">
    <citation type="journal article" date="2019" name="Nat. Med.">
        <title>A library of human gut bacterial isolates paired with longitudinal multiomics data enables mechanistic microbiome research.</title>
        <authorList>
            <person name="Poyet M."/>
            <person name="Groussin M."/>
            <person name="Gibbons S.M."/>
            <person name="Avila-Pacheco J."/>
            <person name="Jiang X."/>
            <person name="Kearney S.M."/>
            <person name="Perrotta A.R."/>
            <person name="Berdy B."/>
            <person name="Zhao S."/>
            <person name="Lieberman T.D."/>
            <person name="Swanson P.K."/>
            <person name="Smith M."/>
            <person name="Roesemann S."/>
            <person name="Alexander J.E."/>
            <person name="Rich S.A."/>
            <person name="Livny J."/>
            <person name="Vlamakis H."/>
            <person name="Clish C."/>
            <person name="Bullock K."/>
            <person name="Deik A."/>
            <person name="Scott J."/>
            <person name="Pierce K.A."/>
            <person name="Xavier R.J."/>
            <person name="Alm E.J."/>
        </authorList>
    </citation>
    <scope>NUCLEOTIDE SEQUENCE [LARGE SCALE GENOMIC DNA]</scope>
    <source>
        <strain evidence="3 11">BIOML-A382</strain>
    </source>
</reference>
<dbReference type="Proteomes" id="UP000284508">
    <property type="component" value="Unassembled WGS sequence"/>
</dbReference>
<evidence type="ECO:0000313" key="13">
    <source>
        <dbReference type="Proteomes" id="UP000519859"/>
    </source>
</evidence>
<reference evidence="6 9" key="4">
    <citation type="submission" date="2019-03" db="EMBL/GenBank/DDBJ databases">
        <authorList>
            <consortium name="Pathogen Informatics"/>
        </authorList>
    </citation>
    <scope>NUCLEOTIDE SEQUENCE [LARGE SCALE GENOMIC DNA]</scope>
    <source>
        <strain evidence="6 9">NCTC9001</strain>
    </source>
</reference>
<dbReference type="Proteomes" id="UP000471490">
    <property type="component" value="Unassembled WGS sequence"/>
</dbReference>
<dbReference type="EMBL" id="CAADIS010000003">
    <property type="protein sequence ID" value="VFS13317.1"/>
    <property type="molecule type" value="Genomic_DNA"/>
</dbReference>
<dbReference type="EMBL" id="QXHA01001171">
    <property type="protein sequence ID" value="RIB40910.1"/>
    <property type="molecule type" value="Genomic_DNA"/>
</dbReference>
<dbReference type="EMBL" id="AASDFP010000077">
    <property type="protein sequence ID" value="EFB2195021.1"/>
    <property type="molecule type" value="Genomic_DNA"/>
</dbReference>
<reference evidence="4 12" key="5">
    <citation type="journal article" date="2020" name="Int. J. Nanomedicine">
        <title>Consequences Of Long-Term Bacteria's Exposure To Silver Nanoformulations With Different PhysicoChemical Properties.</title>
        <authorList>
            <person name="Kedziora A."/>
            <person name="Wernecki M."/>
            <person name="Korzekwa K."/>
            <person name="Speruda M."/>
            <person name="Gerasymchuk Y."/>
            <person name="Lukowiak A."/>
            <person name="Bugla-Ploskonska G."/>
        </authorList>
    </citation>
    <scope>NUCLEOTIDE SEQUENCE [LARGE SCALE GENOMIC DNA]</scope>
    <source>
        <strain evidence="4 12">ATCC 11230</strain>
    </source>
</reference>
<dbReference type="EMBL" id="AAAGZE010000115">
    <property type="protein sequence ID" value="EAC1535082.1"/>
    <property type="molecule type" value="Genomic_DNA"/>
</dbReference>
<dbReference type="EMBL" id="CP146670">
    <property type="protein sequence ID" value="WWX73451.1"/>
    <property type="molecule type" value="Genomic_DNA"/>
</dbReference>
<dbReference type="EMBL" id="WKUE01000085">
    <property type="protein sequence ID" value="MSI71995.1"/>
    <property type="molecule type" value="Genomic_DNA"/>
</dbReference>
<reference evidence="5 8" key="1">
    <citation type="journal article" date="2018" name="BMC Microbiol.">
        <title>Genome sequencing of strains of the most prevalent clonal group of O1:K1:H7 Escherichia coli that causes neonatal meningitis in France.</title>
        <authorList>
            <person name="Geslain G."/>
            <person name="Birgy A."/>
            <person name="Adiba S."/>
            <person name="Magnan M."/>
            <person name="Courroux C."/>
            <person name="Levy C."/>
            <person name="Cohen R."/>
            <person name="Bidet P."/>
            <person name="Bonacorsi S."/>
        </authorList>
    </citation>
    <scope>NUCLEOTIDE SEQUENCE [LARGE SCALE GENOMIC DNA]</scope>
    <source>
        <strain evidence="5 8">S308</strain>
    </source>
</reference>
<gene>
    <name evidence="5" type="ORF">D3C88_16070</name>
    <name evidence="1" type="ORF">D9J61_24235</name>
    <name evidence="2" type="ORF">FIJ20_23020</name>
    <name evidence="4" type="ORF">FPI65_03385</name>
    <name evidence="3" type="ORF">GKF66_25045</name>
    <name evidence="6" type="ORF">NCTC9001_00930</name>
    <name evidence="7" type="ORF">V9Z47_10725</name>
</gene>
<dbReference type="Proteomes" id="UP000382540">
    <property type="component" value="Unassembled WGS sequence"/>
</dbReference>
<reference evidence="1 10" key="2">
    <citation type="submission" date="2018-10" db="EMBL/GenBank/DDBJ databases">
        <authorList>
            <consortium name="NARMS: The National Antimicrobial Resistance Monitoring System"/>
        </authorList>
    </citation>
    <scope>NUCLEOTIDE SEQUENCE [LARGE SCALE GENOMIC DNA]</scope>
    <source>
        <strain evidence="1 10">CVM N17EC1330</strain>
        <strain evidence="2 13">FSIS11921886</strain>
    </source>
</reference>
<evidence type="ECO:0000313" key="7">
    <source>
        <dbReference type="EMBL" id="WWX73451.1"/>
    </source>
</evidence>
<dbReference type="Proteomes" id="UP001383096">
    <property type="component" value="Chromosome"/>
</dbReference>
<evidence type="ECO:0000313" key="3">
    <source>
        <dbReference type="EMBL" id="MSI71995.1"/>
    </source>
</evidence>
<dbReference type="Proteomes" id="UP000519859">
    <property type="component" value="Unassembled WGS sequence"/>
</dbReference>
<evidence type="ECO:0000313" key="6">
    <source>
        <dbReference type="EMBL" id="VFS13317.1"/>
    </source>
</evidence>
<organism evidence="5 8">
    <name type="scientific">Escherichia coli</name>
    <dbReference type="NCBI Taxonomy" id="562"/>
    <lineage>
        <taxon>Bacteria</taxon>
        <taxon>Pseudomonadati</taxon>
        <taxon>Pseudomonadota</taxon>
        <taxon>Gammaproteobacteria</taxon>
        <taxon>Enterobacterales</taxon>
        <taxon>Enterobacteriaceae</taxon>
        <taxon>Escherichia</taxon>
    </lineage>
</organism>
<reference evidence="7" key="6">
    <citation type="submission" date="2024-03" db="EMBL/GenBank/DDBJ databases">
        <title>Epithelial relay of microbial signals coordinates intestinal macrophage supported barrier repair.</title>
        <authorList>
            <person name="Tsai M.T."/>
        </authorList>
    </citation>
    <scope>NUCLEOTIDE SEQUENCE</scope>
    <source>
        <strain evidence="7">MS 21-1</strain>
    </source>
</reference>
<name>A0A0D6IG65_ECOLX</name>
<evidence type="ECO:0000313" key="9">
    <source>
        <dbReference type="Proteomes" id="UP000372890"/>
    </source>
</evidence>
<dbReference type="Proteomes" id="UP000438958">
    <property type="component" value="Unassembled WGS sequence"/>
</dbReference>